<protein>
    <submittedName>
        <fullName evidence="1">Uncharacterized protein</fullName>
    </submittedName>
</protein>
<evidence type="ECO:0000313" key="1">
    <source>
        <dbReference type="EMBL" id="CAJ1862717.1"/>
    </source>
</evidence>
<reference evidence="1" key="1">
    <citation type="submission" date="2023-10" db="EMBL/GenBank/DDBJ databases">
        <authorList>
            <person name="Domelevo Entfellner J.-B."/>
        </authorList>
    </citation>
    <scope>NUCLEOTIDE SEQUENCE</scope>
</reference>
<proteinExistence type="predicted"/>
<dbReference type="EMBL" id="OY731398">
    <property type="protein sequence ID" value="CAJ1862717.1"/>
    <property type="molecule type" value="Genomic_DNA"/>
</dbReference>
<dbReference type="Proteomes" id="UP001189624">
    <property type="component" value="Chromosome 1"/>
</dbReference>
<dbReference type="AlphaFoldDB" id="A0AA86VA91"/>
<keyword evidence="2" id="KW-1185">Reference proteome</keyword>
<organism evidence="1 2">
    <name type="scientific">Sphenostylis stenocarpa</name>
    <dbReference type="NCBI Taxonomy" id="92480"/>
    <lineage>
        <taxon>Eukaryota</taxon>
        <taxon>Viridiplantae</taxon>
        <taxon>Streptophyta</taxon>
        <taxon>Embryophyta</taxon>
        <taxon>Tracheophyta</taxon>
        <taxon>Spermatophyta</taxon>
        <taxon>Magnoliopsida</taxon>
        <taxon>eudicotyledons</taxon>
        <taxon>Gunneridae</taxon>
        <taxon>Pentapetalae</taxon>
        <taxon>rosids</taxon>
        <taxon>fabids</taxon>
        <taxon>Fabales</taxon>
        <taxon>Fabaceae</taxon>
        <taxon>Papilionoideae</taxon>
        <taxon>50 kb inversion clade</taxon>
        <taxon>NPAAA clade</taxon>
        <taxon>indigoferoid/millettioid clade</taxon>
        <taxon>Phaseoleae</taxon>
        <taxon>Sphenostylis</taxon>
    </lineage>
</organism>
<accession>A0AA86VA91</accession>
<name>A0AA86VA91_9FABA</name>
<dbReference type="Gramene" id="rna-AYBTSS11_LOCUS2212">
    <property type="protein sequence ID" value="CAJ1862717.1"/>
    <property type="gene ID" value="gene-AYBTSS11_LOCUS2212"/>
</dbReference>
<evidence type="ECO:0000313" key="2">
    <source>
        <dbReference type="Proteomes" id="UP001189624"/>
    </source>
</evidence>
<sequence>MVATIIEATKGEIQRDSMIPNIVSRKREYERLDLGSMRSLWMPPQVKLAQKYSVSIREENSTLQKLLHEEDFT</sequence>
<gene>
    <name evidence="1" type="ORF">AYBTSS11_LOCUS2212</name>
</gene>